<evidence type="ECO:0000313" key="2">
    <source>
        <dbReference type="Proteomes" id="UP000432350"/>
    </source>
</evidence>
<accession>A0A654DPJ5</accession>
<sequence length="94" mass="10819">MMLCSKKKPTANVVDLAASSPHISCFSIKLRSQNSILLLLILFKIEIDLVCYTDSVLQWIKSQLSEDSIFHYCNYVAKTLNAIKLQINYNRMNY</sequence>
<organism evidence="1 2">
    <name type="scientific">Sphingobacterium multivorum</name>
    <dbReference type="NCBI Taxonomy" id="28454"/>
    <lineage>
        <taxon>Bacteria</taxon>
        <taxon>Pseudomonadati</taxon>
        <taxon>Bacteroidota</taxon>
        <taxon>Sphingobacteriia</taxon>
        <taxon>Sphingobacteriales</taxon>
        <taxon>Sphingobacteriaceae</taxon>
        <taxon>Sphingobacterium</taxon>
    </lineage>
</organism>
<dbReference type="AlphaFoldDB" id="A0A654DPJ5"/>
<gene>
    <name evidence="1" type="ORF">SPHINGO8BC_90082</name>
</gene>
<protein>
    <submittedName>
        <fullName evidence="1">Uncharacterized protein</fullName>
    </submittedName>
</protein>
<evidence type="ECO:0000313" key="1">
    <source>
        <dbReference type="EMBL" id="VXD07713.1"/>
    </source>
</evidence>
<proteinExistence type="predicted"/>
<dbReference type="Proteomes" id="UP000432350">
    <property type="component" value="Unassembled WGS sequence"/>
</dbReference>
<reference evidence="1 2" key="1">
    <citation type="submission" date="2019-10" db="EMBL/GenBank/DDBJ databases">
        <authorList>
            <person name="Karimi E."/>
        </authorList>
    </citation>
    <scope>NUCLEOTIDE SEQUENCE [LARGE SCALE GENOMIC DNA]</scope>
    <source>
        <strain evidence="1">Sphingobacterium sp. 8BC</strain>
    </source>
</reference>
<dbReference type="EMBL" id="CABWMV010000028">
    <property type="protein sequence ID" value="VXD07713.1"/>
    <property type="molecule type" value="Genomic_DNA"/>
</dbReference>
<name>A0A654DPJ5_SPHMU</name>